<gene>
    <name evidence="13" type="ORF">GCU60_18305</name>
</gene>
<keyword evidence="7 11" id="KW-0472">Membrane</keyword>
<protein>
    <submittedName>
        <fullName evidence="13">Vitamin K epoxide reductase family protein</fullName>
    </submittedName>
</protein>
<dbReference type="Gene3D" id="1.20.1440.130">
    <property type="entry name" value="VKOR domain"/>
    <property type="match status" value="1"/>
</dbReference>
<organism evidence="13 14">
    <name type="scientific">Blastococcus saxobsidens</name>
    <dbReference type="NCBI Taxonomy" id="138336"/>
    <lineage>
        <taxon>Bacteria</taxon>
        <taxon>Bacillati</taxon>
        <taxon>Actinomycetota</taxon>
        <taxon>Actinomycetes</taxon>
        <taxon>Geodermatophilales</taxon>
        <taxon>Geodermatophilaceae</taxon>
        <taxon>Blastococcus</taxon>
    </lineage>
</organism>
<dbReference type="EMBL" id="JAAGWG010000039">
    <property type="protein sequence ID" value="NEK87694.1"/>
    <property type="molecule type" value="Genomic_DNA"/>
</dbReference>
<feature type="domain" description="Vitamin K epoxide reductase" evidence="12">
    <location>
        <begin position="32"/>
        <end position="173"/>
    </location>
</feature>
<evidence type="ECO:0000313" key="14">
    <source>
        <dbReference type="Proteomes" id="UP000479241"/>
    </source>
</evidence>
<keyword evidence="8" id="KW-1015">Disulfide bond</keyword>
<name>A0A6L9W878_9ACTN</name>
<dbReference type="SMART" id="SM00756">
    <property type="entry name" value="VKc"/>
    <property type="match status" value="1"/>
</dbReference>
<feature type="transmembrane region" description="Helical" evidence="11">
    <location>
        <begin position="148"/>
        <end position="171"/>
    </location>
</feature>
<dbReference type="Pfam" id="PF07884">
    <property type="entry name" value="VKOR"/>
    <property type="match status" value="1"/>
</dbReference>
<keyword evidence="6" id="KW-0560">Oxidoreductase</keyword>
<feature type="transmembrane region" description="Helical" evidence="11">
    <location>
        <begin position="205"/>
        <end position="227"/>
    </location>
</feature>
<evidence type="ECO:0000256" key="9">
    <source>
        <dbReference type="ARBA" id="ARBA00023284"/>
    </source>
</evidence>
<reference evidence="13 14" key="1">
    <citation type="submission" date="2019-12" db="EMBL/GenBank/DDBJ databases">
        <title>the WGS of Blastococcus saxobsidens 67B17.</title>
        <authorList>
            <person name="Jiang Z."/>
        </authorList>
    </citation>
    <scope>NUCLEOTIDE SEQUENCE [LARGE SCALE GENOMIC DNA]</scope>
    <source>
        <strain evidence="13 14">67B17</strain>
    </source>
</reference>
<evidence type="ECO:0000256" key="5">
    <source>
        <dbReference type="ARBA" id="ARBA00022989"/>
    </source>
</evidence>
<keyword evidence="5 11" id="KW-1133">Transmembrane helix</keyword>
<proteinExistence type="inferred from homology"/>
<keyword evidence="4" id="KW-0874">Quinone</keyword>
<evidence type="ECO:0000256" key="2">
    <source>
        <dbReference type="ARBA" id="ARBA00006214"/>
    </source>
</evidence>
<evidence type="ECO:0000256" key="6">
    <source>
        <dbReference type="ARBA" id="ARBA00023002"/>
    </source>
</evidence>
<comment type="similarity">
    <text evidence="2">Belongs to the VKOR family.</text>
</comment>
<comment type="caution">
    <text evidence="13">The sequence shown here is derived from an EMBL/GenBank/DDBJ whole genome shotgun (WGS) entry which is preliminary data.</text>
</comment>
<dbReference type="GO" id="GO:0016020">
    <property type="term" value="C:membrane"/>
    <property type="evidence" value="ECO:0007669"/>
    <property type="project" value="UniProtKB-SubCell"/>
</dbReference>
<evidence type="ECO:0000256" key="8">
    <source>
        <dbReference type="ARBA" id="ARBA00023157"/>
    </source>
</evidence>
<feature type="transmembrane region" description="Helical" evidence="11">
    <location>
        <begin position="96"/>
        <end position="114"/>
    </location>
</feature>
<evidence type="ECO:0000256" key="10">
    <source>
        <dbReference type="SAM" id="MobiDB-lite"/>
    </source>
</evidence>
<evidence type="ECO:0000256" key="3">
    <source>
        <dbReference type="ARBA" id="ARBA00022692"/>
    </source>
</evidence>
<evidence type="ECO:0000256" key="7">
    <source>
        <dbReference type="ARBA" id="ARBA00023136"/>
    </source>
</evidence>
<dbReference type="AlphaFoldDB" id="A0A6L9W878"/>
<evidence type="ECO:0000313" key="13">
    <source>
        <dbReference type="EMBL" id="NEK87694.1"/>
    </source>
</evidence>
<dbReference type="CDD" id="cd12922">
    <property type="entry name" value="VKOR_5"/>
    <property type="match status" value="1"/>
</dbReference>
<accession>A0A6L9W878</accession>
<evidence type="ECO:0000259" key="12">
    <source>
        <dbReference type="SMART" id="SM00756"/>
    </source>
</evidence>
<dbReference type="InterPro" id="IPR041714">
    <property type="entry name" value="VKOR_Actinobacteria"/>
</dbReference>
<dbReference type="Proteomes" id="UP000479241">
    <property type="component" value="Unassembled WGS sequence"/>
</dbReference>
<keyword evidence="3 11" id="KW-0812">Transmembrane</keyword>
<dbReference type="InterPro" id="IPR012932">
    <property type="entry name" value="VKOR"/>
</dbReference>
<feature type="transmembrane region" description="Helical" evidence="11">
    <location>
        <begin position="121"/>
        <end position="142"/>
    </location>
</feature>
<evidence type="ECO:0000256" key="11">
    <source>
        <dbReference type="SAM" id="Phobius"/>
    </source>
</evidence>
<comment type="subcellular location">
    <subcellularLocation>
        <location evidence="1">Membrane</location>
        <topology evidence="1">Multi-pass membrane protein</topology>
    </subcellularLocation>
</comment>
<evidence type="ECO:0000256" key="1">
    <source>
        <dbReference type="ARBA" id="ARBA00004141"/>
    </source>
</evidence>
<dbReference type="GO" id="GO:0048038">
    <property type="term" value="F:quinone binding"/>
    <property type="evidence" value="ECO:0007669"/>
    <property type="project" value="UniProtKB-KW"/>
</dbReference>
<evidence type="ECO:0000256" key="4">
    <source>
        <dbReference type="ARBA" id="ARBA00022719"/>
    </source>
</evidence>
<keyword evidence="9" id="KW-0676">Redox-active center</keyword>
<feature type="transmembrane region" description="Helical" evidence="11">
    <location>
        <begin position="35"/>
        <end position="55"/>
    </location>
</feature>
<feature type="region of interest" description="Disordered" evidence="10">
    <location>
        <begin position="1"/>
        <end position="28"/>
    </location>
</feature>
<dbReference type="RefSeq" id="WP_163207851.1">
    <property type="nucleotide sequence ID" value="NZ_JAAGWG010000039.1"/>
</dbReference>
<dbReference type="GO" id="GO:0016491">
    <property type="term" value="F:oxidoreductase activity"/>
    <property type="evidence" value="ECO:0007669"/>
    <property type="project" value="UniProtKB-KW"/>
</dbReference>
<dbReference type="InterPro" id="IPR038354">
    <property type="entry name" value="VKOR_sf"/>
</dbReference>
<sequence length="232" mass="24800">MLHSPTEAVPAASPAEHWTQPSGSNGREAPSERGLAWLLLIGGLLGLVASFVLAVEKYALLADPSYVPTCSLNPVLSCGSIMSSAQAEAFGFPNPLLGVAGFAVVVSTGGALLAGARVAGWFWGGLQIGATLAVIFVHWLIFSSLYRIGALCPYCMVVWAVTVPLFWYVTLRNATALTLRNATALTLRLPPWLARAVALARARHGVVLTVWVLIITAAILERFWLYWSTLVD</sequence>